<protein>
    <recommendedName>
        <fullName evidence="4">DUF4367 domain-containing protein</fullName>
    </recommendedName>
</protein>
<dbReference type="OrthoDB" id="2595720at2"/>
<keyword evidence="3" id="KW-1185">Reference proteome</keyword>
<organism evidence="2 3">
    <name type="scientific">Lysinibacillus composti</name>
    <dbReference type="NCBI Taxonomy" id="720633"/>
    <lineage>
        <taxon>Bacteria</taxon>
        <taxon>Bacillati</taxon>
        <taxon>Bacillota</taxon>
        <taxon>Bacilli</taxon>
        <taxon>Bacillales</taxon>
        <taxon>Bacillaceae</taxon>
        <taxon>Lysinibacillus</taxon>
    </lineage>
</organism>
<dbReference type="RefSeq" id="WP_124761687.1">
    <property type="nucleotide sequence ID" value="NZ_JAFBDY010000001.1"/>
</dbReference>
<keyword evidence="1" id="KW-0732">Signal</keyword>
<evidence type="ECO:0008006" key="4">
    <source>
        <dbReference type="Google" id="ProtNLM"/>
    </source>
</evidence>
<dbReference type="Proteomes" id="UP000274033">
    <property type="component" value="Unassembled WGS sequence"/>
</dbReference>
<accession>A0A3N9UJF2</accession>
<feature type="chain" id="PRO_5018092067" description="DUF4367 domain-containing protein" evidence="1">
    <location>
        <begin position="24"/>
        <end position="246"/>
    </location>
</feature>
<reference evidence="2 3" key="1">
    <citation type="journal article" date="2013" name="J. Microbiol.">
        <title>Lysinibacillus chungkukjangi sp. nov., isolated from Chungkukjang, Korean fermented soybean food.</title>
        <authorList>
            <person name="Kim S.J."/>
            <person name="Jang Y.H."/>
            <person name="Hamada M."/>
            <person name="Ahn J.H."/>
            <person name="Weon H.Y."/>
            <person name="Suzuki K."/>
            <person name="Whang K.S."/>
            <person name="Kwon S.W."/>
        </authorList>
    </citation>
    <scope>NUCLEOTIDE SEQUENCE [LARGE SCALE GENOMIC DNA]</scope>
    <source>
        <strain evidence="2 3">MCCC 1A12701</strain>
    </source>
</reference>
<dbReference type="EMBL" id="RRCT01000001">
    <property type="protein sequence ID" value="RQW76143.1"/>
    <property type="molecule type" value="Genomic_DNA"/>
</dbReference>
<evidence type="ECO:0000313" key="2">
    <source>
        <dbReference type="EMBL" id="RQW76143.1"/>
    </source>
</evidence>
<evidence type="ECO:0000256" key="1">
    <source>
        <dbReference type="SAM" id="SignalP"/>
    </source>
</evidence>
<feature type="signal peptide" evidence="1">
    <location>
        <begin position="1"/>
        <end position="23"/>
    </location>
</feature>
<dbReference type="AlphaFoldDB" id="A0A3N9UJF2"/>
<comment type="caution">
    <text evidence="2">The sequence shown here is derived from an EMBL/GenBank/DDBJ whole genome shotgun (WGS) entry which is preliminary data.</text>
</comment>
<proteinExistence type="predicted"/>
<evidence type="ECO:0000313" key="3">
    <source>
        <dbReference type="Proteomes" id="UP000274033"/>
    </source>
</evidence>
<gene>
    <name evidence="2" type="ORF">EBB45_00910</name>
</gene>
<name>A0A3N9UJF2_9BACI</name>
<sequence length="246" mass="28238">MKKILTVFIAFALAFMLFQPVMAAHDIVNIGSEFVRALIKKDDEQVKTYLTTNVVIPEISENTPINRVTGLPSPKENVSVSIAYFDDGKSMEERIAFIWELTFKEDKITDIKVVYDGSNPFMNESNLINEFEGKSKTNVLTVSDFPFEITHIDGDVNKGILVLNYRNADLKGLLQVKVERNDESLEEFKNKDNHYYTLKNEIKALYHPNNLLIFQNKNLLYSISIESSMNLNFKVDDYLKIANSMF</sequence>